<protein>
    <submittedName>
        <fullName evidence="1">Uncharacterized protein</fullName>
    </submittedName>
</protein>
<gene>
    <name evidence="1" type="ORF">L1987_01126</name>
</gene>
<evidence type="ECO:0000313" key="2">
    <source>
        <dbReference type="Proteomes" id="UP001056120"/>
    </source>
</evidence>
<evidence type="ECO:0000313" key="1">
    <source>
        <dbReference type="EMBL" id="KAI3827064.1"/>
    </source>
</evidence>
<reference evidence="2" key="1">
    <citation type="journal article" date="2022" name="Mol. Ecol. Resour.">
        <title>The genomes of chicory, endive, great burdock and yacon provide insights into Asteraceae palaeo-polyploidization history and plant inulin production.</title>
        <authorList>
            <person name="Fan W."/>
            <person name="Wang S."/>
            <person name="Wang H."/>
            <person name="Wang A."/>
            <person name="Jiang F."/>
            <person name="Liu H."/>
            <person name="Zhao H."/>
            <person name="Xu D."/>
            <person name="Zhang Y."/>
        </authorList>
    </citation>
    <scope>NUCLEOTIDE SEQUENCE [LARGE SCALE GENOMIC DNA]</scope>
    <source>
        <strain evidence="2">cv. Yunnan</strain>
    </source>
</reference>
<accession>A0ACB9K484</accession>
<dbReference type="Proteomes" id="UP001056120">
    <property type="component" value="Linkage Group LG01"/>
</dbReference>
<name>A0ACB9K484_9ASTR</name>
<sequence>MMTCVVAEAFLPLNIYQVCLCRISSSILDNQERITVLIICKSLGVVIMAGSTVVGQLFLDKSNMLLSWDMVG</sequence>
<keyword evidence="2" id="KW-1185">Reference proteome</keyword>
<reference evidence="1 2" key="2">
    <citation type="journal article" date="2022" name="Mol. Ecol. Resour.">
        <title>The genomes of chicory, endive, great burdock and yacon provide insights into Asteraceae paleo-polyploidization history and plant inulin production.</title>
        <authorList>
            <person name="Fan W."/>
            <person name="Wang S."/>
            <person name="Wang H."/>
            <person name="Wang A."/>
            <person name="Jiang F."/>
            <person name="Liu H."/>
            <person name="Zhao H."/>
            <person name="Xu D."/>
            <person name="Zhang Y."/>
        </authorList>
    </citation>
    <scope>NUCLEOTIDE SEQUENCE [LARGE SCALE GENOMIC DNA]</scope>
    <source>
        <strain evidence="2">cv. Yunnan</strain>
        <tissue evidence="1">Leaves</tissue>
    </source>
</reference>
<dbReference type="EMBL" id="CM042018">
    <property type="protein sequence ID" value="KAI3827064.1"/>
    <property type="molecule type" value="Genomic_DNA"/>
</dbReference>
<organism evidence="1 2">
    <name type="scientific">Smallanthus sonchifolius</name>
    <dbReference type="NCBI Taxonomy" id="185202"/>
    <lineage>
        <taxon>Eukaryota</taxon>
        <taxon>Viridiplantae</taxon>
        <taxon>Streptophyta</taxon>
        <taxon>Embryophyta</taxon>
        <taxon>Tracheophyta</taxon>
        <taxon>Spermatophyta</taxon>
        <taxon>Magnoliopsida</taxon>
        <taxon>eudicotyledons</taxon>
        <taxon>Gunneridae</taxon>
        <taxon>Pentapetalae</taxon>
        <taxon>asterids</taxon>
        <taxon>campanulids</taxon>
        <taxon>Asterales</taxon>
        <taxon>Asteraceae</taxon>
        <taxon>Asteroideae</taxon>
        <taxon>Heliantheae alliance</taxon>
        <taxon>Millerieae</taxon>
        <taxon>Smallanthus</taxon>
    </lineage>
</organism>
<comment type="caution">
    <text evidence="1">The sequence shown here is derived from an EMBL/GenBank/DDBJ whole genome shotgun (WGS) entry which is preliminary data.</text>
</comment>
<proteinExistence type="predicted"/>